<dbReference type="GO" id="GO:0007059">
    <property type="term" value="P:chromosome segregation"/>
    <property type="evidence" value="ECO:0007669"/>
    <property type="project" value="UniProtKB-UniRule"/>
</dbReference>
<comment type="similarity">
    <text evidence="7">Belongs to the type II topoisomerase GyrA/ParC subunit family. ParC type 1 subfamily.</text>
</comment>
<comment type="function">
    <text evidence="7">Topoisomerase IV is essential for chromosome segregation. It relaxes supercoiled DNA. Performs the decatenation events required during the replication of a circular DNA molecule.</text>
</comment>
<evidence type="ECO:0000256" key="7">
    <source>
        <dbReference type="HAMAP-Rule" id="MF_00936"/>
    </source>
</evidence>
<dbReference type="Proteomes" id="UP000217545">
    <property type="component" value="Chromosome"/>
</dbReference>
<feature type="active site" description="O-(5'-phospho-DNA)-tyrosine intermediate" evidence="7 8">
    <location>
        <position position="223"/>
    </location>
</feature>
<dbReference type="InterPro" id="IPR013760">
    <property type="entry name" value="Topo_IIA-like_dom_sf"/>
</dbReference>
<accession>A0AAC9Z6L5</accession>
<dbReference type="GO" id="GO:0006265">
    <property type="term" value="P:DNA topological change"/>
    <property type="evidence" value="ECO:0007669"/>
    <property type="project" value="UniProtKB-UniRule"/>
</dbReference>
<keyword evidence="6 7" id="KW-0413">Isomerase</keyword>
<dbReference type="InterPro" id="IPR005742">
    <property type="entry name" value="TopoIV_A_Gneg"/>
</dbReference>
<dbReference type="Gene3D" id="3.90.199.10">
    <property type="entry name" value="Topoisomerase II, domain 5"/>
    <property type="match status" value="1"/>
</dbReference>
<comment type="subunit">
    <text evidence="7">Heterotetramer composed of ParC and ParE.</text>
</comment>
<feature type="site" description="Interaction with DNA" evidence="7">
    <location>
        <position position="179"/>
    </location>
</feature>
<keyword evidence="3 7" id="KW-0799">Topoisomerase</keyword>
<evidence type="ECO:0000256" key="6">
    <source>
        <dbReference type="ARBA" id="ARBA00023235"/>
    </source>
</evidence>
<dbReference type="NCBIfam" id="TIGR01062">
    <property type="entry name" value="parC_Gneg"/>
    <property type="match status" value="1"/>
</dbReference>
<protein>
    <recommendedName>
        <fullName evidence="7">DNA topoisomerase 4 subunit A</fullName>
        <ecNumber evidence="7">5.6.2.2</ecNumber>
    </recommendedName>
    <alternativeName>
        <fullName evidence="7">Topoisomerase IV subunit A</fullName>
    </alternativeName>
</protein>
<comment type="subcellular location">
    <subcellularLocation>
        <location evidence="7">Cell membrane</location>
        <topology evidence="7">Peripheral membrane protein</topology>
    </subcellularLocation>
</comment>
<name>A0AAC9Z6L5_9RHOB</name>
<reference evidence="10 11" key="1">
    <citation type="journal article" date="2017" name="Front. Microbiol.">
        <title>Phaeobacter piscinae sp. nov., a species of the Roseobacter group and potential aquaculture probiont.</title>
        <authorList>
            <person name="Sonnenschein E.C."/>
            <person name="Phippen C.B.W."/>
            <person name="Nielsen K.F."/>
            <person name="Mateiu R.V."/>
            <person name="Melchiorsen J."/>
            <person name="Gram L."/>
            <person name="Overmann J."/>
            <person name="Freese H.M."/>
        </authorList>
    </citation>
    <scope>NUCLEOTIDE SEQUENCE [LARGE SCALE GENOMIC DNA]</scope>
    <source>
        <strain evidence="10 11">P63</strain>
    </source>
</reference>
<dbReference type="Pfam" id="PF03989">
    <property type="entry name" value="DNA_gyraseA_C"/>
    <property type="match status" value="3"/>
</dbReference>
<feature type="domain" description="Topo IIA-type catalytic" evidence="9">
    <location>
        <begin position="135"/>
        <end position="627"/>
    </location>
</feature>
<dbReference type="InterPro" id="IPR006691">
    <property type="entry name" value="GyrA/parC_rep"/>
</dbReference>
<dbReference type="InterPro" id="IPR013757">
    <property type="entry name" value="Topo_IIA_A_a_sf"/>
</dbReference>
<dbReference type="GO" id="GO:0005694">
    <property type="term" value="C:chromosome"/>
    <property type="evidence" value="ECO:0007669"/>
    <property type="project" value="InterPro"/>
</dbReference>
<dbReference type="GO" id="GO:0005737">
    <property type="term" value="C:cytoplasm"/>
    <property type="evidence" value="ECO:0007669"/>
    <property type="project" value="TreeGrafter"/>
</dbReference>
<feature type="site" description="Interaction with DNA" evidence="7">
    <location>
        <position position="143"/>
    </location>
</feature>
<evidence type="ECO:0000256" key="8">
    <source>
        <dbReference type="PROSITE-ProRule" id="PRU01384"/>
    </source>
</evidence>
<organism evidence="10 11">
    <name type="scientific">Phaeobacter gallaeciensis</name>
    <dbReference type="NCBI Taxonomy" id="60890"/>
    <lineage>
        <taxon>Bacteria</taxon>
        <taxon>Pseudomonadati</taxon>
        <taxon>Pseudomonadota</taxon>
        <taxon>Alphaproteobacteria</taxon>
        <taxon>Rhodobacterales</taxon>
        <taxon>Roseobacteraceae</taxon>
        <taxon>Phaeobacter</taxon>
    </lineage>
</organism>
<feature type="site" description="Interaction with DNA" evidence="7">
    <location>
        <position position="181"/>
    </location>
</feature>
<keyword evidence="5 7" id="KW-0472">Membrane</keyword>
<evidence type="ECO:0000256" key="3">
    <source>
        <dbReference type="ARBA" id="ARBA00023029"/>
    </source>
</evidence>
<dbReference type="InterPro" id="IPR035516">
    <property type="entry name" value="Gyrase/topoIV_suA_C"/>
</dbReference>
<evidence type="ECO:0000313" key="10">
    <source>
        <dbReference type="EMBL" id="ATF04378.1"/>
    </source>
</evidence>
<dbReference type="AlphaFoldDB" id="A0AAC9Z6L5"/>
<evidence type="ECO:0000256" key="5">
    <source>
        <dbReference type="ARBA" id="ARBA00023136"/>
    </source>
</evidence>
<dbReference type="InterPro" id="IPR002205">
    <property type="entry name" value="Topo_IIA_dom_A"/>
</dbReference>
<dbReference type="GO" id="GO:0009330">
    <property type="term" value="C:DNA topoisomerase type II (double strand cut, ATP-hydrolyzing) complex"/>
    <property type="evidence" value="ECO:0007669"/>
    <property type="project" value="TreeGrafter"/>
</dbReference>
<dbReference type="GO" id="GO:0019897">
    <property type="term" value="C:extrinsic component of plasma membrane"/>
    <property type="evidence" value="ECO:0007669"/>
    <property type="project" value="UniProtKB-UniRule"/>
</dbReference>
<evidence type="ECO:0000256" key="2">
    <source>
        <dbReference type="ARBA" id="ARBA00022475"/>
    </source>
</evidence>
<dbReference type="NCBIfam" id="NF004044">
    <property type="entry name" value="PRK05561.1"/>
    <property type="match status" value="1"/>
</dbReference>
<comment type="catalytic activity">
    <reaction evidence="1 7 8">
        <text>ATP-dependent breakage, passage and rejoining of double-stranded DNA.</text>
        <dbReference type="EC" id="5.6.2.2"/>
    </reaction>
</comment>
<dbReference type="Pfam" id="PF00521">
    <property type="entry name" value="DNA_topoisoIV"/>
    <property type="match status" value="1"/>
</dbReference>
<dbReference type="Gene3D" id="1.10.268.10">
    <property type="entry name" value="Topoisomerase, domain 3"/>
    <property type="match status" value="1"/>
</dbReference>
<dbReference type="PANTHER" id="PTHR43493:SF1">
    <property type="entry name" value="DNA TOPOISOMERASE 4 SUBUNIT A"/>
    <property type="match status" value="1"/>
</dbReference>
<dbReference type="SMART" id="SM00434">
    <property type="entry name" value="TOP4c"/>
    <property type="match status" value="1"/>
</dbReference>
<dbReference type="SUPFAM" id="SSF101904">
    <property type="entry name" value="GyrA/ParC C-terminal domain-like"/>
    <property type="match status" value="1"/>
</dbReference>
<evidence type="ECO:0000256" key="1">
    <source>
        <dbReference type="ARBA" id="ARBA00000185"/>
    </source>
</evidence>
<gene>
    <name evidence="7" type="primary">parC</name>
    <name evidence="10" type="ORF">PhaeoP63_00263</name>
</gene>
<evidence type="ECO:0000259" key="9">
    <source>
        <dbReference type="PROSITE" id="PS52040"/>
    </source>
</evidence>
<keyword evidence="4 7" id="KW-0238">DNA-binding</keyword>
<dbReference type="GO" id="GO:0003918">
    <property type="term" value="F:DNA topoisomerase type II (double strand cut, ATP-hydrolyzing) activity"/>
    <property type="evidence" value="ECO:0007669"/>
    <property type="project" value="UniProtKB-UniRule"/>
</dbReference>
<dbReference type="EMBL" id="CP010784">
    <property type="protein sequence ID" value="ATF04378.1"/>
    <property type="molecule type" value="Genomic_DNA"/>
</dbReference>
<dbReference type="HAMAP" id="MF_00936">
    <property type="entry name" value="ParC_type1"/>
    <property type="match status" value="1"/>
</dbReference>
<dbReference type="InterPro" id="IPR050220">
    <property type="entry name" value="Type_II_DNA_Topoisomerases"/>
</dbReference>
<evidence type="ECO:0000256" key="4">
    <source>
        <dbReference type="ARBA" id="ARBA00023125"/>
    </source>
</evidence>
<dbReference type="PROSITE" id="PS52040">
    <property type="entry name" value="TOPO_IIA"/>
    <property type="match status" value="1"/>
</dbReference>
<sequence length="873" mass="98104">MQIDEWRTSARMQVIRTYNTVCSGIFKPYSSLTSRNRGEVAAFSPDLIDVEHGTVLMFCKPHTWSGRYMGVTLHFLTALLYQDWRGQYHQDMTDLVDDQDTPDSPASGEILEPLRRAIGERYLTYALSTIMHRALPDARDGLKPVHRRILYAMSRLRLTSTGGFLKSAKISGDTMGDFHPHGDAAIYDAMARLAQDFNVRYPLVDGQGNFGNIDGDNPAASRYTEARMTFVAEAMLEGLSENAVDFRDNYDGRLTEPAVLPATFPNILANGAAGIAVGMATNIPPHNISELIDACLHLIKTPDARDDTLLNYVPGPDFPTGGIIVEPKENIAKAYNTGRGSFRLRCTHEVEDLGRGQWQIVITEIPYQVQKSKLIEKIAELIQTKKIPILGDVRDESAEDIRIILEPKSKNVDPEVLMNMMFRNSDLEIRFSLNMNVLIDGVTPKVCSMKEVLRAFLDHRRDVLQRRSQHRMDKIDHRLEVLEGFIIAFLNLDRVIDIIRYDDDPKAALMREDWSLDHPRAYTEADYISPAIGAGELSEVQAEAILNMRLRSLRRLEEIELVRERDALRDERAGLVELLASEDLQWSRIAEQLKDTKKQFGKTYEGGPRRTRFAEAGEVEEVPLEAMIDREPITVVCSQMGWIRAMTGHIDLGRELKFKDGDGPRFIFHAETTDRLLVFASNGRFYTISASNLPGGRGMGEPLRLMVDLPNEVEIVDILIHNPEGRLLVASDAGNGFICAEKDIVAQTRSGKQVLNVKDDDRAKICIPVTGDHVAVVSENGKFLVFAVEEMPELTRGKGVRLQKYNMARGKQGSLELDGGLSDVTTFNWDDGLSWEMGGGKTRHETDLGQWLGKRAGIGKRPPYGFPRNYKFK</sequence>
<keyword evidence="2 7" id="KW-1003">Cell membrane</keyword>
<dbReference type="SUPFAM" id="SSF56719">
    <property type="entry name" value="Type II DNA topoisomerase"/>
    <property type="match status" value="1"/>
</dbReference>
<dbReference type="Gene3D" id="2.120.10.90">
    <property type="entry name" value="DNA gyrase/topoisomerase IV, subunit A, C-terminal"/>
    <property type="match status" value="1"/>
</dbReference>
<evidence type="ECO:0000313" key="11">
    <source>
        <dbReference type="Proteomes" id="UP000217545"/>
    </source>
</evidence>
<dbReference type="GO" id="GO:0003677">
    <property type="term" value="F:DNA binding"/>
    <property type="evidence" value="ECO:0007669"/>
    <property type="project" value="UniProtKB-UniRule"/>
</dbReference>
<feature type="site" description="Transition state stabilizer" evidence="7">
    <location>
        <position position="222"/>
    </location>
</feature>
<dbReference type="GO" id="GO:0005524">
    <property type="term" value="F:ATP binding"/>
    <property type="evidence" value="ECO:0007669"/>
    <property type="project" value="InterPro"/>
</dbReference>
<dbReference type="EC" id="5.6.2.2" evidence="7"/>
<dbReference type="CDD" id="cd00187">
    <property type="entry name" value="TOP4c"/>
    <property type="match status" value="1"/>
</dbReference>
<dbReference type="Gene3D" id="3.30.1360.40">
    <property type="match status" value="1"/>
</dbReference>
<dbReference type="PANTHER" id="PTHR43493">
    <property type="entry name" value="DNA GYRASE/TOPOISOMERASE SUBUNIT A"/>
    <property type="match status" value="1"/>
</dbReference>
<proteinExistence type="inferred from homology"/>
<dbReference type="InterPro" id="IPR013758">
    <property type="entry name" value="Topo_IIA_A/C_ab"/>
</dbReference>